<evidence type="ECO:0000313" key="3">
    <source>
        <dbReference type="EMBL" id="KAK3101717.1"/>
    </source>
</evidence>
<dbReference type="InterPro" id="IPR031046">
    <property type="entry name" value="CARNS1"/>
</dbReference>
<evidence type="ECO:0000313" key="4">
    <source>
        <dbReference type="Proteomes" id="UP001186944"/>
    </source>
</evidence>
<accession>A0AA89C9Z4</accession>
<organism evidence="3 4">
    <name type="scientific">Pinctada imbricata</name>
    <name type="common">Atlantic pearl-oyster</name>
    <name type="synonym">Pinctada martensii</name>
    <dbReference type="NCBI Taxonomy" id="66713"/>
    <lineage>
        <taxon>Eukaryota</taxon>
        <taxon>Metazoa</taxon>
        <taxon>Spiralia</taxon>
        <taxon>Lophotrochozoa</taxon>
        <taxon>Mollusca</taxon>
        <taxon>Bivalvia</taxon>
        <taxon>Autobranchia</taxon>
        <taxon>Pteriomorphia</taxon>
        <taxon>Pterioida</taxon>
        <taxon>Pterioidea</taxon>
        <taxon>Pteriidae</taxon>
        <taxon>Pinctada</taxon>
    </lineage>
</organism>
<dbReference type="PROSITE" id="PS50975">
    <property type="entry name" value="ATP_GRASP"/>
    <property type="match status" value="1"/>
</dbReference>
<dbReference type="GO" id="GO:0035499">
    <property type="term" value="P:carnosine biosynthetic process"/>
    <property type="evidence" value="ECO:0007669"/>
    <property type="project" value="InterPro"/>
</dbReference>
<evidence type="ECO:0000256" key="1">
    <source>
        <dbReference type="PROSITE-ProRule" id="PRU00409"/>
    </source>
</evidence>
<dbReference type="AlphaFoldDB" id="A0AA89C9Z4"/>
<dbReference type="PANTHER" id="PTHR48066:SF1">
    <property type="entry name" value="CARNOSINE SYNTHASE 1"/>
    <property type="match status" value="1"/>
</dbReference>
<dbReference type="EMBL" id="VSWD01000005">
    <property type="protein sequence ID" value="KAK3101717.1"/>
    <property type="molecule type" value="Genomic_DNA"/>
</dbReference>
<dbReference type="PANTHER" id="PTHR48066">
    <property type="entry name" value="CARNOSINE SYNTHASE 1"/>
    <property type="match status" value="1"/>
</dbReference>
<keyword evidence="1" id="KW-0547">Nucleotide-binding</keyword>
<keyword evidence="1" id="KW-0067">ATP-binding</keyword>
<dbReference type="GO" id="GO:0046872">
    <property type="term" value="F:metal ion binding"/>
    <property type="evidence" value="ECO:0007669"/>
    <property type="project" value="InterPro"/>
</dbReference>
<sequence>MQGGTKKFPTGYHSSKLFSGTAVWFRKLSDANMLKLCLVVVILMVFVPNGEARNRTNSFDTTSLHGSMLPESVEALHGKTLLMLGCRKTDAIEMAPSLGIRLIIVTSKHCHNDSTYDVIPEIFIHDMTDHTRDREHSTNIVSLLRSRNYTVHGCCTFEDDLSVIAAMISEELDLVSPEVDGVLSAKKKSMFFQKMASKVDNVCIDAKPYAVPTYLIQNERDLIYYMKRMKFPLILKLEHGTGSAGVSVVKNELHCISTYRNLREQSDKHKSQGGSGFGFGDTFVLMEFAQGSEHSVDIVMYKGELIAIFIKDKLTTLDGRFMESIAIMPSGLSIADQEKITLASYWTCRKIGLNSGVFNLDIMFGKDGPKVIEVNARMGGNYHRDWVYHLYKFDIAVALYQVSLDIRPRYGVLGSCGVIAGTMLTNSSHYAVLDRQSFKEQVSEMVHQGLILFKTLRNSTNCGTGDFEKTRANLAVIGETRYEAMRSLTRLTRNFHINDSFYILNTLF</sequence>
<dbReference type="SUPFAM" id="SSF56059">
    <property type="entry name" value="Glutathione synthetase ATP-binding domain-like"/>
    <property type="match status" value="1"/>
</dbReference>
<reference evidence="3" key="1">
    <citation type="submission" date="2019-08" db="EMBL/GenBank/DDBJ databases">
        <title>The improved chromosome-level genome for the pearl oyster Pinctada fucata martensii using PacBio sequencing and Hi-C.</title>
        <authorList>
            <person name="Zheng Z."/>
        </authorList>
    </citation>
    <scope>NUCLEOTIDE SEQUENCE</scope>
    <source>
        <strain evidence="3">ZZ-2019</strain>
        <tissue evidence="3">Adductor muscle</tissue>
    </source>
</reference>
<dbReference type="GO" id="GO:0005524">
    <property type="term" value="F:ATP binding"/>
    <property type="evidence" value="ECO:0007669"/>
    <property type="project" value="UniProtKB-UniRule"/>
</dbReference>
<gene>
    <name evidence="3" type="ORF">FSP39_005787</name>
</gene>
<dbReference type="GO" id="GO:0047730">
    <property type="term" value="F:carnosine synthase activity"/>
    <property type="evidence" value="ECO:0007669"/>
    <property type="project" value="InterPro"/>
</dbReference>
<dbReference type="Pfam" id="PF13535">
    <property type="entry name" value="ATP-grasp_4"/>
    <property type="match status" value="1"/>
</dbReference>
<feature type="domain" description="ATP-grasp" evidence="2">
    <location>
        <begin position="200"/>
        <end position="404"/>
    </location>
</feature>
<name>A0AA89C9Z4_PINIB</name>
<keyword evidence="4" id="KW-1185">Reference proteome</keyword>
<comment type="caution">
    <text evidence="3">The sequence shown here is derived from an EMBL/GenBank/DDBJ whole genome shotgun (WGS) entry which is preliminary data.</text>
</comment>
<dbReference type="InterPro" id="IPR011761">
    <property type="entry name" value="ATP-grasp"/>
</dbReference>
<proteinExistence type="predicted"/>
<dbReference type="GO" id="GO:0016887">
    <property type="term" value="F:ATP hydrolysis activity"/>
    <property type="evidence" value="ECO:0007669"/>
    <property type="project" value="InterPro"/>
</dbReference>
<protein>
    <recommendedName>
        <fullName evidence="2">ATP-grasp domain-containing protein</fullName>
    </recommendedName>
</protein>
<dbReference type="Gene3D" id="3.30.470.20">
    <property type="entry name" value="ATP-grasp fold, B domain"/>
    <property type="match status" value="1"/>
</dbReference>
<dbReference type="Proteomes" id="UP001186944">
    <property type="component" value="Unassembled WGS sequence"/>
</dbReference>
<evidence type="ECO:0000259" key="2">
    <source>
        <dbReference type="PROSITE" id="PS50975"/>
    </source>
</evidence>